<evidence type="ECO:0000256" key="1">
    <source>
        <dbReference type="SAM" id="MobiDB-lite"/>
    </source>
</evidence>
<reference evidence="2" key="1">
    <citation type="submission" date="2019-03" db="EMBL/GenBank/DDBJ databases">
        <authorList>
            <person name="Danneels B."/>
        </authorList>
    </citation>
    <scope>NUCLEOTIDE SEQUENCE</scope>
</reference>
<proteinExistence type="predicted"/>
<sequence length="67" mass="7524">MHAIQVLKGDATRRLRRSEHQQQCGYGNKPTHQWHAGFPDGVDEVVAVTRLARMPRPFAEVGSLPAF</sequence>
<dbReference type="AlphaFoldDB" id="A0A484RAR4"/>
<evidence type="ECO:0000313" key="3">
    <source>
        <dbReference type="EMBL" id="VFR57920.1"/>
    </source>
</evidence>
<evidence type="ECO:0000313" key="2">
    <source>
        <dbReference type="EMBL" id="VFR47528.1"/>
    </source>
</evidence>
<gene>
    <name evidence="2" type="ORF">ANT2_4572</name>
    <name evidence="3" type="ORF">ANT3_4547</name>
</gene>
<dbReference type="EMBL" id="CAADID010000002">
    <property type="protein sequence ID" value="VFR57920.1"/>
    <property type="molecule type" value="Genomic_DNA"/>
</dbReference>
<name>A0A484RAR4_9ZZZZ</name>
<protein>
    <submittedName>
        <fullName evidence="2">Uncharacterized protein</fullName>
    </submittedName>
</protein>
<dbReference type="EMBL" id="CAADIG010000024">
    <property type="protein sequence ID" value="VFR47528.1"/>
    <property type="molecule type" value="Genomic_DNA"/>
</dbReference>
<feature type="region of interest" description="Disordered" evidence="1">
    <location>
        <begin position="1"/>
        <end position="32"/>
    </location>
</feature>
<accession>A0A484RAR4</accession>
<organism evidence="2">
    <name type="scientific">plant metagenome</name>
    <dbReference type="NCBI Taxonomy" id="1297885"/>
    <lineage>
        <taxon>unclassified sequences</taxon>
        <taxon>metagenomes</taxon>
        <taxon>organismal metagenomes</taxon>
    </lineage>
</organism>